<dbReference type="EMBL" id="KB706971">
    <property type="protein sequence ID" value="EMR64910.1"/>
    <property type="molecule type" value="Genomic_DNA"/>
</dbReference>
<dbReference type="OMA" id="WTNVHVA"/>
<dbReference type="Gene3D" id="3.40.50.720">
    <property type="entry name" value="NAD(P)-binding Rossmann-like Domain"/>
    <property type="match status" value="1"/>
</dbReference>
<dbReference type="PANTHER" id="PTHR48079:SF8">
    <property type="entry name" value="NAD(P)-BINDING DOMAIN-CONTAINING PROTEIN"/>
    <property type="match status" value="1"/>
</dbReference>
<dbReference type="AlphaFoldDB" id="M7TDY8"/>
<dbReference type="InterPro" id="IPR051783">
    <property type="entry name" value="NAD(P)-dependent_oxidoreduct"/>
</dbReference>
<evidence type="ECO:0000313" key="3">
    <source>
        <dbReference type="Proteomes" id="UP000012174"/>
    </source>
</evidence>
<dbReference type="InterPro" id="IPR036291">
    <property type="entry name" value="NAD(P)-bd_dom_sf"/>
</dbReference>
<gene>
    <name evidence="2" type="ORF">UCREL1_8112</name>
</gene>
<dbReference type="Proteomes" id="UP000012174">
    <property type="component" value="Unassembled WGS sequence"/>
</dbReference>
<proteinExistence type="predicted"/>
<protein>
    <submittedName>
        <fullName evidence="2">Putative nad dependent epimerase dehydratase family protein</fullName>
    </submittedName>
</protein>
<dbReference type="PANTHER" id="PTHR48079">
    <property type="entry name" value="PROTEIN YEEZ"/>
    <property type="match status" value="1"/>
</dbReference>
<dbReference type="STRING" id="1287681.M7TDY8"/>
<accession>M7TDY8</accession>
<dbReference type="Pfam" id="PF13460">
    <property type="entry name" value="NAD_binding_10"/>
    <property type="match status" value="1"/>
</dbReference>
<organism evidence="2 3">
    <name type="scientific">Eutypa lata (strain UCR-EL1)</name>
    <name type="common">Grapevine dieback disease fungus</name>
    <name type="synonym">Eutypa armeniacae</name>
    <dbReference type="NCBI Taxonomy" id="1287681"/>
    <lineage>
        <taxon>Eukaryota</taxon>
        <taxon>Fungi</taxon>
        <taxon>Dikarya</taxon>
        <taxon>Ascomycota</taxon>
        <taxon>Pezizomycotina</taxon>
        <taxon>Sordariomycetes</taxon>
        <taxon>Xylariomycetidae</taxon>
        <taxon>Xylariales</taxon>
        <taxon>Diatrypaceae</taxon>
        <taxon>Eutypa</taxon>
    </lineage>
</organism>
<evidence type="ECO:0000259" key="1">
    <source>
        <dbReference type="Pfam" id="PF13460"/>
    </source>
</evidence>
<dbReference type="SUPFAM" id="SSF51735">
    <property type="entry name" value="NAD(P)-binding Rossmann-fold domains"/>
    <property type="match status" value="1"/>
</dbReference>
<dbReference type="eggNOG" id="KOG1502">
    <property type="taxonomic scope" value="Eukaryota"/>
</dbReference>
<sequence length="351" mass="38012">MLIENLRTGATGYIGGQALREITRAHPGYSIAALIRSRETAERISDTFPKVRTVVGDLDDAELVEREASEANVVLRNGADLNIEEDLAANKHMKSVESIYRGLKKKQSSDPVYWIQISGASGLAAPELASSSFVPGSASSDIYDDLSGIDDIRALVRAYPSRAVDNYILDVAARNPSIKTALVWPPVIYGTGEGPGNQRSIQVPTLARVAVERGHPVKVGEGLNRWNNIHVGDLGRLIGSLADAALGGDQRQELWGYNGIYLSAAGEMSFADLSEKIGRAAREQKLISSEEVEALDPSSADTVLPFAKVFYGTNARGKARRATELFGWKSHEEVLDAEIPKAVAEEARRRT</sequence>
<dbReference type="KEGG" id="ela:UCREL1_8112"/>
<dbReference type="HOGENOM" id="CLU_007383_12_2_1"/>
<feature type="domain" description="NAD(P)-binding" evidence="1">
    <location>
        <begin position="9"/>
        <end position="87"/>
    </location>
</feature>
<dbReference type="GO" id="GO:0005737">
    <property type="term" value="C:cytoplasm"/>
    <property type="evidence" value="ECO:0007669"/>
    <property type="project" value="TreeGrafter"/>
</dbReference>
<dbReference type="InterPro" id="IPR016040">
    <property type="entry name" value="NAD(P)-bd_dom"/>
</dbReference>
<dbReference type="GO" id="GO:0004029">
    <property type="term" value="F:aldehyde dehydrogenase (NAD+) activity"/>
    <property type="evidence" value="ECO:0007669"/>
    <property type="project" value="TreeGrafter"/>
</dbReference>
<evidence type="ECO:0000313" key="2">
    <source>
        <dbReference type="EMBL" id="EMR64910.1"/>
    </source>
</evidence>
<keyword evidence="3" id="KW-1185">Reference proteome</keyword>
<dbReference type="OrthoDB" id="2130169at2759"/>
<name>M7TDY8_EUTLA</name>
<reference evidence="3" key="1">
    <citation type="journal article" date="2013" name="Genome Announc.">
        <title>Draft genome sequence of the grapevine dieback fungus Eutypa lata UCR-EL1.</title>
        <authorList>
            <person name="Blanco-Ulate B."/>
            <person name="Rolshausen P.E."/>
            <person name="Cantu D."/>
        </authorList>
    </citation>
    <scope>NUCLEOTIDE SEQUENCE [LARGE SCALE GENOMIC DNA]</scope>
    <source>
        <strain evidence="3">UCR-EL1</strain>
    </source>
</reference>